<sequence length="403" mass="45752">MAVNFYKELFTSTNDYEIGYSVQGCFPVISDCKLSNLTRPLFTEEIRDVLFSMSPLKAPGVDELHVFFYQINWDITQVLWNGAMSNSFSPTSGLRQGDPLSPYLFVMCMERLSHAISRAINNGEWKFIRLCRYGVEGKIVVIGRKDHVGKSSTIEAACIFGGASLTYGKMFDKAWLGILAMGDIIDRVPSDIVHRLAATMPPQQNFRRDTLGWKWSVDRHFSIKSAYELKHKCQDDDTHKAWAVKQRIIYFANVKLPWFYAREEGDWDLLFGSILWLIWKGRNRRIFDLEYIENDFVLVRGRRLSREASSALDSALSLAQSSRLLLNTFDPWIPPPLNWCKVNTDGSRKIGDIFATCGGVIRSSNGGWMIGFSKAIDICSIVEAELWGIHEGLSMLGNLGRGK</sequence>
<dbReference type="Proteomes" id="UP000436088">
    <property type="component" value="Unassembled WGS sequence"/>
</dbReference>
<dbReference type="InterPro" id="IPR044730">
    <property type="entry name" value="RNase_H-like_dom_plant"/>
</dbReference>
<dbReference type="CDD" id="cd06222">
    <property type="entry name" value="RNase_H_like"/>
    <property type="match status" value="1"/>
</dbReference>
<dbReference type="EMBL" id="VEPZ02001331">
    <property type="protein sequence ID" value="KAE8678718.1"/>
    <property type="molecule type" value="Genomic_DNA"/>
</dbReference>
<protein>
    <recommendedName>
        <fullName evidence="3">RNase H type-1 domain-containing protein</fullName>
    </recommendedName>
</protein>
<name>A0A6A2XT99_HIBSY</name>
<dbReference type="PANTHER" id="PTHR47723:SF13">
    <property type="entry name" value="PUTATIVE-RELATED"/>
    <property type="match status" value="1"/>
</dbReference>
<organism evidence="1 2">
    <name type="scientific">Hibiscus syriacus</name>
    <name type="common">Rose of Sharon</name>
    <dbReference type="NCBI Taxonomy" id="106335"/>
    <lineage>
        <taxon>Eukaryota</taxon>
        <taxon>Viridiplantae</taxon>
        <taxon>Streptophyta</taxon>
        <taxon>Embryophyta</taxon>
        <taxon>Tracheophyta</taxon>
        <taxon>Spermatophyta</taxon>
        <taxon>Magnoliopsida</taxon>
        <taxon>eudicotyledons</taxon>
        <taxon>Gunneridae</taxon>
        <taxon>Pentapetalae</taxon>
        <taxon>rosids</taxon>
        <taxon>malvids</taxon>
        <taxon>Malvales</taxon>
        <taxon>Malvaceae</taxon>
        <taxon>Malvoideae</taxon>
        <taxon>Hibiscus</taxon>
    </lineage>
</organism>
<comment type="caution">
    <text evidence="1">The sequence shown here is derived from an EMBL/GenBank/DDBJ whole genome shotgun (WGS) entry which is preliminary data.</text>
</comment>
<reference evidence="1" key="1">
    <citation type="submission" date="2019-09" db="EMBL/GenBank/DDBJ databases">
        <title>Draft genome information of white flower Hibiscus syriacus.</title>
        <authorList>
            <person name="Kim Y.-M."/>
        </authorList>
    </citation>
    <scope>NUCLEOTIDE SEQUENCE [LARGE SCALE GENOMIC DNA]</scope>
    <source>
        <strain evidence="1">YM2019G1</strain>
    </source>
</reference>
<dbReference type="InterPro" id="IPR053151">
    <property type="entry name" value="RNase_H-like"/>
</dbReference>
<keyword evidence="2" id="KW-1185">Reference proteome</keyword>
<proteinExistence type="predicted"/>
<evidence type="ECO:0000313" key="2">
    <source>
        <dbReference type="Proteomes" id="UP000436088"/>
    </source>
</evidence>
<evidence type="ECO:0000313" key="1">
    <source>
        <dbReference type="EMBL" id="KAE8678718.1"/>
    </source>
</evidence>
<gene>
    <name evidence="1" type="ORF">F3Y22_tig00111402pilonHSYRG00150</name>
</gene>
<dbReference type="PANTHER" id="PTHR47723">
    <property type="entry name" value="OS05G0353850 PROTEIN"/>
    <property type="match status" value="1"/>
</dbReference>
<evidence type="ECO:0008006" key="3">
    <source>
        <dbReference type="Google" id="ProtNLM"/>
    </source>
</evidence>
<dbReference type="AlphaFoldDB" id="A0A6A2XT99"/>
<accession>A0A6A2XT99</accession>